<keyword evidence="1" id="KW-1133">Transmembrane helix</keyword>
<reference evidence="3" key="1">
    <citation type="submission" date="2012-03" db="EMBL/GenBank/DDBJ databases">
        <title>Complete genome of Caldisphaera lagunensis DSM 15908.</title>
        <authorList>
            <person name="Lucas S."/>
            <person name="Copeland A."/>
            <person name="Lapidus A."/>
            <person name="Glavina del Rio T."/>
            <person name="Dalin E."/>
            <person name="Tice H."/>
            <person name="Bruce D."/>
            <person name="Goodwin L."/>
            <person name="Pitluck S."/>
            <person name="Peters L."/>
            <person name="Mikhailova N."/>
            <person name="Teshima H."/>
            <person name="Kyrpides N."/>
            <person name="Mavromatis K."/>
            <person name="Ivanova N."/>
            <person name="Brettin T."/>
            <person name="Detter J.C."/>
            <person name="Han C."/>
            <person name="Larimer F."/>
            <person name="Land M."/>
            <person name="Hauser L."/>
            <person name="Markowitz V."/>
            <person name="Cheng J.-F."/>
            <person name="Hugenholtz P."/>
            <person name="Woyke T."/>
            <person name="Wu D."/>
            <person name="Spring S."/>
            <person name="Schroeder M."/>
            <person name="Brambilla E."/>
            <person name="Klenk H.-P."/>
            <person name="Eisen J.A."/>
        </authorList>
    </citation>
    <scope>NUCLEOTIDE SEQUENCE [LARGE SCALE GENOMIC DNA]</scope>
    <source>
        <strain evidence="3">DSM 15908 / JCM 11604 / IC-154</strain>
    </source>
</reference>
<evidence type="ECO:0000313" key="2">
    <source>
        <dbReference type="EMBL" id="AFZ70856.1"/>
    </source>
</evidence>
<dbReference type="GeneID" id="14212394"/>
<protein>
    <submittedName>
        <fullName evidence="2">Uncharacterized protein</fullName>
    </submittedName>
</protein>
<keyword evidence="1" id="KW-0472">Membrane</keyword>
<sequence>MKILFFILILIMISLPIYNLESIPILLNNPSSSIEIKNNSISSFNNGIYSIYYNNIYEGSLVLNGAYKILIYNINTNLLIIFLKNINIKIKNLTFYNSTPYLLLNTNDSNLKILNISIGKYGILNIPGINETYNINGSILEINLNNLIGKTISFSKSSWLIYQFSDNSSLDVVFGIITTNKTIITNPENLSNVTILNSSNIFSENKEDYNKFYMIIYYSLFLLSLLTLVLALVTSNAKWERHR</sequence>
<dbReference type="EMBL" id="CP003378">
    <property type="protein sequence ID" value="AFZ70856.1"/>
    <property type="molecule type" value="Genomic_DNA"/>
</dbReference>
<evidence type="ECO:0000256" key="1">
    <source>
        <dbReference type="SAM" id="Phobius"/>
    </source>
</evidence>
<dbReference type="HOGENOM" id="CLU_1140529_0_0_2"/>
<name>L0AAF5_CALLD</name>
<proteinExistence type="predicted"/>
<dbReference type="STRING" id="1056495.Calag_1134"/>
<gene>
    <name evidence="2" type="ordered locus">Calag_1134</name>
</gene>
<dbReference type="AlphaFoldDB" id="L0AAF5"/>
<dbReference type="Proteomes" id="UP000010469">
    <property type="component" value="Chromosome"/>
</dbReference>
<feature type="transmembrane region" description="Helical" evidence="1">
    <location>
        <begin position="212"/>
        <end position="233"/>
    </location>
</feature>
<dbReference type="KEGG" id="clg:Calag_1134"/>
<evidence type="ECO:0000313" key="3">
    <source>
        <dbReference type="Proteomes" id="UP000010469"/>
    </source>
</evidence>
<accession>L0AAF5</accession>
<dbReference type="RefSeq" id="WP_015232753.1">
    <property type="nucleotide sequence ID" value="NC_019791.1"/>
</dbReference>
<keyword evidence="3" id="KW-1185">Reference proteome</keyword>
<keyword evidence="1" id="KW-0812">Transmembrane</keyword>
<organism evidence="2 3">
    <name type="scientific">Caldisphaera lagunensis (strain DSM 15908 / JCM 11604 / ANMR 0165 / IC-154)</name>
    <dbReference type="NCBI Taxonomy" id="1056495"/>
    <lineage>
        <taxon>Archaea</taxon>
        <taxon>Thermoproteota</taxon>
        <taxon>Thermoprotei</taxon>
        <taxon>Acidilobales</taxon>
        <taxon>Caldisphaeraceae</taxon>
        <taxon>Caldisphaera</taxon>
    </lineage>
</organism>
<dbReference type="InParanoid" id="L0AAF5"/>